<dbReference type="Ensembl" id="ENSSSCT00070007126.1">
    <property type="protein sequence ID" value="ENSSSCP00070005825.1"/>
    <property type="gene ID" value="ENSSSCG00070003809.1"/>
</dbReference>
<name>A0A4X1STZ1_PIG</name>
<organism evidence="1 2">
    <name type="scientific">Sus scrofa</name>
    <name type="common">Pig</name>
    <dbReference type="NCBI Taxonomy" id="9823"/>
    <lineage>
        <taxon>Eukaryota</taxon>
        <taxon>Metazoa</taxon>
        <taxon>Chordata</taxon>
        <taxon>Craniata</taxon>
        <taxon>Vertebrata</taxon>
        <taxon>Euteleostomi</taxon>
        <taxon>Mammalia</taxon>
        <taxon>Eutheria</taxon>
        <taxon>Laurasiatheria</taxon>
        <taxon>Artiodactyla</taxon>
        <taxon>Suina</taxon>
        <taxon>Suidae</taxon>
        <taxon>Sus</taxon>
    </lineage>
</organism>
<proteinExistence type="predicted"/>
<reference evidence="1" key="2">
    <citation type="submission" date="2025-08" db="UniProtKB">
        <authorList>
            <consortium name="Ensembl"/>
        </authorList>
    </citation>
    <scope>IDENTIFICATION</scope>
</reference>
<dbReference type="Proteomes" id="UP000314985">
    <property type="component" value="Unassembled WGS sequence"/>
</dbReference>
<sequence>MTSCPRPLVTVSEDHGVDQISQATRIRVRGPAVSISTPGQLVPWYEKQRGRSAVLRDSGPCLRACGIDQLSQ</sequence>
<evidence type="ECO:0000313" key="2">
    <source>
        <dbReference type="Proteomes" id="UP000314985"/>
    </source>
</evidence>
<reference evidence="2" key="1">
    <citation type="submission" date="2017-08" db="EMBL/GenBank/DDBJ databases">
        <title>USMARCv1.0.</title>
        <authorList>
            <person name="Hannum G.I."/>
            <person name="Koren S."/>
            <person name="Schroeder S.G."/>
            <person name="Chin S.C."/>
            <person name="Nonneman D.J."/>
            <person name="Becker S.A."/>
            <person name="Rosen B.D."/>
            <person name="Bickhart D.M."/>
            <person name="Putnam N.H."/>
            <person name="Green R.E."/>
            <person name="Tuggle C.K."/>
            <person name="Liu H."/>
            <person name="Rohrer G.A."/>
            <person name="Warr A."/>
            <person name="Hall R."/>
            <person name="Kim K."/>
            <person name="Hume D.A."/>
            <person name="Talbot R."/>
            <person name="Chow W."/>
            <person name="Howe K."/>
            <person name="Schwartz A.S."/>
            <person name="Watson M."/>
            <person name="Archibald A.L."/>
            <person name="Phillippy A.M."/>
            <person name="Smith T.P.L."/>
        </authorList>
    </citation>
    <scope>NUCLEOTIDE SEQUENCE [LARGE SCALE GENOMIC DNA]</scope>
</reference>
<protein>
    <submittedName>
        <fullName evidence="1">Uncharacterized protein</fullName>
    </submittedName>
</protein>
<accession>A0A4X1STZ1</accession>
<dbReference type="AlphaFoldDB" id="A0A4X1STZ1"/>
<evidence type="ECO:0000313" key="1">
    <source>
        <dbReference type="Ensembl" id="ENSSSCP00070005825.1"/>
    </source>
</evidence>